<dbReference type="InParanoid" id="A0A0D2VP38"/>
<keyword evidence="2" id="KW-1133">Transmembrane helix</keyword>
<feature type="region of interest" description="Disordered" evidence="1">
    <location>
        <begin position="541"/>
        <end position="602"/>
    </location>
</feature>
<dbReference type="PhylomeDB" id="A0A0D2VP38"/>
<keyword evidence="3" id="KW-0732">Signal</keyword>
<keyword evidence="5" id="KW-1185">Reference proteome</keyword>
<evidence type="ECO:0000256" key="1">
    <source>
        <dbReference type="SAM" id="MobiDB-lite"/>
    </source>
</evidence>
<keyword evidence="2" id="KW-0812">Transmembrane</keyword>
<feature type="transmembrane region" description="Helical" evidence="2">
    <location>
        <begin position="290"/>
        <end position="307"/>
    </location>
</feature>
<evidence type="ECO:0000256" key="2">
    <source>
        <dbReference type="SAM" id="Phobius"/>
    </source>
</evidence>
<proteinExistence type="predicted"/>
<sequence length="602" mass="66498">MGASALQLKRLLLLAVVLFQTWTAVPRTVEARVYTSDLTLRQPNQFFQILDDNDLFGFYAGGEATATVVCNAPPTDLSLLLCTGDQNKAMMDYAGAGIACNYPIYNPNRTRITGLHYSCNQARMFSDADSGVFQAHIVVDEDGFFGVSILNCRAFPDIQPKCHITATLLNPGEVHLSSDETYIPRITEIQTAAWIVMLALYFYNWWALKPFSTALHQILVLLPLHRFVLSTLELHQYQLIVADGFEDSTNQAVRELISILTNTVLMLLLLLLSEGWCLLGDRISRSKKSVFALIVIVFALSSIGLTWLHEYFLGVVIAMLLICIFISLKSATNNIEILRLQAATVENYLIQRQIRPVLYIGPVEALHAKLRFALYFRIGFVTLAIFYAGVELAGSFLMYYRWIDALLHCLLAILIGIAILYHFRLRDFSPYERIILRVPYTSTVDVTTSKAVCDKVAAIQLPAPSAGEYLLAVAVPVSALPAGHGNRGSMDSIAGPGPLVVSQATILPPSHAVVSLENDDYSSSVDARPRSHLPTIFRLRRRQRRGREQSTELQEIPLSPNPVRSEAPASQDLPASPDTLASVDGDSGQVRVSIQSTGNPSS</sequence>
<evidence type="ECO:0000313" key="5">
    <source>
        <dbReference type="Proteomes" id="UP000008743"/>
    </source>
</evidence>
<evidence type="ECO:0000256" key="3">
    <source>
        <dbReference type="SAM" id="SignalP"/>
    </source>
</evidence>
<feature type="compositionally biased region" description="Polar residues" evidence="1">
    <location>
        <begin position="590"/>
        <end position="602"/>
    </location>
</feature>
<keyword evidence="2" id="KW-0472">Membrane</keyword>
<dbReference type="eggNOG" id="ENOG502S2JD">
    <property type="taxonomic scope" value="Eukaryota"/>
</dbReference>
<reference evidence="5" key="1">
    <citation type="submission" date="2011-02" db="EMBL/GenBank/DDBJ databases">
        <title>The Genome Sequence of Capsaspora owczarzaki ATCC 30864.</title>
        <authorList>
            <person name="Russ C."/>
            <person name="Cuomo C."/>
            <person name="Burger G."/>
            <person name="Gray M.W."/>
            <person name="Holland P.W.H."/>
            <person name="King N."/>
            <person name="Lang F.B.F."/>
            <person name="Roger A.J."/>
            <person name="Ruiz-Trillo I."/>
            <person name="Young S.K."/>
            <person name="Zeng Q."/>
            <person name="Gargeya S."/>
            <person name="Alvarado L."/>
            <person name="Berlin A."/>
            <person name="Chapman S.B."/>
            <person name="Chen Z."/>
            <person name="Freedman E."/>
            <person name="Gellesch M."/>
            <person name="Goldberg J."/>
            <person name="Griggs A."/>
            <person name="Gujja S."/>
            <person name="Heilman E."/>
            <person name="Heiman D."/>
            <person name="Howarth C."/>
            <person name="Mehta T."/>
            <person name="Neiman D."/>
            <person name="Pearson M."/>
            <person name="Roberts A."/>
            <person name="Saif S."/>
            <person name="Shea T."/>
            <person name="Shenoy N."/>
            <person name="Sisk P."/>
            <person name="Stolte C."/>
            <person name="Sykes S."/>
            <person name="White J."/>
            <person name="Yandava C."/>
            <person name="Haas B."/>
            <person name="Nusbaum C."/>
            <person name="Birren B."/>
        </authorList>
    </citation>
    <scope>NUCLEOTIDE SEQUENCE</scope>
    <source>
        <strain evidence="5">ATCC 30864</strain>
    </source>
</reference>
<feature type="transmembrane region" description="Helical" evidence="2">
    <location>
        <begin position="405"/>
        <end position="423"/>
    </location>
</feature>
<feature type="signal peptide" evidence="3">
    <location>
        <begin position="1"/>
        <end position="31"/>
    </location>
</feature>
<feature type="transmembrane region" description="Helical" evidence="2">
    <location>
        <begin position="313"/>
        <end position="331"/>
    </location>
</feature>
<feature type="chain" id="PRO_5002253762" evidence="3">
    <location>
        <begin position="32"/>
        <end position="602"/>
    </location>
</feature>
<feature type="transmembrane region" description="Helical" evidence="2">
    <location>
        <begin position="257"/>
        <end position="278"/>
    </location>
</feature>
<dbReference type="Proteomes" id="UP000008743">
    <property type="component" value="Unassembled WGS sequence"/>
</dbReference>
<feature type="transmembrane region" description="Helical" evidence="2">
    <location>
        <begin position="189"/>
        <end position="206"/>
    </location>
</feature>
<feature type="transmembrane region" description="Helical" evidence="2">
    <location>
        <begin position="374"/>
        <end position="399"/>
    </location>
</feature>
<dbReference type="EMBL" id="KE346363">
    <property type="protein sequence ID" value="KJE92147.1"/>
    <property type="molecule type" value="Genomic_DNA"/>
</dbReference>
<evidence type="ECO:0000313" key="4">
    <source>
        <dbReference type="EMBL" id="KJE92147.1"/>
    </source>
</evidence>
<gene>
    <name evidence="4" type="ORF">CAOG_003166</name>
</gene>
<protein>
    <submittedName>
        <fullName evidence="4">Uncharacterized protein</fullName>
    </submittedName>
</protein>
<dbReference type="RefSeq" id="XP_004364005.1">
    <property type="nucleotide sequence ID" value="XM_004363948.2"/>
</dbReference>
<accession>A0A0D2VP38</accession>
<name>A0A0D2VP38_CAPO3</name>
<dbReference type="AlphaFoldDB" id="A0A0D2VP38"/>
<organism evidence="4 5">
    <name type="scientific">Capsaspora owczarzaki (strain ATCC 30864)</name>
    <dbReference type="NCBI Taxonomy" id="595528"/>
    <lineage>
        <taxon>Eukaryota</taxon>
        <taxon>Filasterea</taxon>
        <taxon>Capsaspora</taxon>
    </lineage>
</organism>